<protein>
    <recommendedName>
        <fullName evidence="3">Secreted protein</fullName>
    </recommendedName>
</protein>
<feature type="signal peptide" evidence="1">
    <location>
        <begin position="1"/>
        <end position="19"/>
    </location>
</feature>
<dbReference type="AlphaFoldDB" id="A0A131YHJ6"/>
<sequence>MGTIATVVVFLSVTTFLLNRNPVCVLGGNPAHGTKIRVIRDPTPHHVPPALYLYAVPWRTTPRTRRPYPFGITDPLHRRRRT</sequence>
<name>A0A131YHJ6_RHIAP</name>
<evidence type="ECO:0000313" key="2">
    <source>
        <dbReference type="EMBL" id="JAP77391.1"/>
    </source>
</evidence>
<accession>A0A131YHJ6</accession>
<reference evidence="2" key="1">
    <citation type="journal article" date="2016" name="Ticks Tick Borne Dis.">
        <title>De novo assembly and annotation of the salivary gland transcriptome of Rhipicephalus appendiculatus male and female ticks during blood feeding.</title>
        <authorList>
            <person name="de Castro M.H."/>
            <person name="de Klerk D."/>
            <person name="Pienaar R."/>
            <person name="Latif A.A."/>
            <person name="Rees D.J."/>
            <person name="Mans B.J."/>
        </authorList>
    </citation>
    <scope>NUCLEOTIDE SEQUENCE</scope>
    <source>
        <tissue evidence="2">Salivary glands</tissue>
    </source>
</reference>
<keyword evidence="1" id="KW-0732">Signal</keyword>
<proteinExistence type="predicted"/>
<organism evidence="2">
    <name type="scientific">Rhipicephalus appendiculatus</name>
    <name type="common">Brown ear tick</name>
    <dbReference type="NCBI Taxonomy" id="34631"/>
    <lineage>
        <taxon>Eukaryota</taxon>
        <taxon>Metazoa</taxon>
        <taxon>Ecdysozoa</taxon>
        <taxon>Arthropoda</taxon>
        <taxon>Chelicerata</taxon>
        <taxon>Arachnida</taxon>
        <taxon>Acari</taxon>
        <taxon>Parasitiformes</taxon>
        <taxon>Ixodida</taxon>
        <taxon>Ixodoidea</taxon>
        <taxon>Ixodidae</taxon>
        <taxon>Rhipicephalinae</taxon>
        <taxon>Rhipicephalus</taxon>
        <taxon>Rhipicephalus</taxon>
    </lineage>
</organism>
<evidence type="ECO:0008006" key="3">
    <source>
        <dbReference type="Google" id="ProtNLM"/>
    </source>
</evidence>
<dbReference type="EMBL" id="GEDV01011166">
    <property type="protein sequence ID" value="JAP77391.1"/>
    <property type="molecule type" value="Transcribed_RNA"/>
</dbReference>
<feature type="chain" id="PRO_5007285267" description="Secreted protein" evidence="1">
    <location>
        <begin position="20"/>
        <end position="82"/>
    </location>
</feature>
<evidence type="ECO:0000256" key="1">
    <source>
        <dbReference type="SAM" id="SignalP"/>
    </source>
</evidence>